<gene>
    <name evidence="15" type="primary">DPS1</name>
    <name evidence="15" type="ORF">HK099_005817</name>
</gene>
<evidence type="ECO:0000259" key="14">
    <source>
        <dbReference type="PROSITE" id="PS50862"/>
    </source>
</evidence>
<dbReference type="HAMAP" id="MF_02075">
    <property type="entry name" value="Asp_tRNA_synth_type2"/>
    <property type="match status" value="1"/>
</dbReference>
<dbReference type="CDD" id="cd04320">
    <property type="entry name" value="AspRS_cyto_N"/>
    <property type="match status" value="1"/>
</dbReference>
<dbReference type="GO" id="GO:0003723">
    <property type="term" value="F:RNA binding"/>
    <property type="evidence" value="ECO:0007669"/>
    <property type="project" value="TreeGrafter"/>
</dbReference>
<protein>
    <recommendedName>
        <fullName evidence="4">Aspartate--tRNA ligase, cytoplasmic</fullName>
        <ecNumber evidence="3">6.1.1.12</ecNumber>
    </recommendedName>
    <alternativeName>
        <fullName evidence="11">Aspartyl-tRNA synthetase</fullName>
    </alternativeName>
</protein>
<evidence type="ECO:0000256" key="9">
    <source>
        <dbReference type="ARBA" id="ARBA00022917"/>
    </source>
</evidence>
<evidence type="ECO:0000313" key="15">
    <source>
        <dbReference type="EMBL" id="KAJ3216597.1"/>
    </source>
</evidence>
<comment type="caution">
    <text evidence="15">The sequence shown here is derived from an EMBL/GenBank/DDBJ whole genome shotgun (WGS) entry which is preliminary data.</text>
</comment>
<keyword evidence="10" id="KW-0030">Aminoacyl-tRNA synthetase</keyword>
<evidence type="ECO:0000313" key="16">
    <source>
        <dbReference type="Proteomes" id="UP001211065"/>
    </source>
</evidence>
<dbReference type="AlphaFoldDB" id="A0AAD5XXC5"/>
<keyword evidence="8" id="KW-0067">ATP-binding</keyword>
<keyword evidence="16" id="KW-1185">Reference proteome</keyword>
<keyword evidence="7" id="KW-0547">Nucleotide-binding</keyword>
<dbReference type="EC" id="6.1.1.12" evidence="3"/>
<evidence type="ECO:0000256" key="6">
    <source>
        <dbReference type="ARBA" id="ARBA00022598"/>
    </source>
</evidence>
<dbReference type="FunFam" id="2.40.50.140:FF:000132">
    <property type="entry name" value="Aspartyl-tRNA synthetase, cytoplasmic"/>
    <property type="match status" value="1"/>
</dbReference>
<comment type="subcellular location">
    <subcellularLocation>
        <location evidence="1">Cytoplasm</location>
    </subcellularLocation>
</comment>
<dbReference type="GO" id="GO:0006422">
    <property type="term" value="P:aspartyl-tRNA aminoacylation"/>
    <property type="evidence" value="ECO:0007669"/>
    <property type="project" value="InterPro"/>
</dbReference>
<dbReference type="PANTHER" id="PTHR43450:SF1">
    <property type="entry name" value="ASPARTATE--TRNA LIGASE, CYTOPLASMIC"/>
    <property type="match status" value="1"/>
</dbReference>
<evidence type="ECO:0000256" key="2">
    <source>
        <dbReference type="ARBA" id="ARBA00005312"/>
    </source>
</evidence>
<feature type="coiled-coil region" evidence="13">
    <location>
        <begin position="101"/>
        <end position="140"/>
    </location>
</feature>
<evidence type="ECO:0000256" key="12">
    <source>
        <dbReference type="ARBA" id="ARBA00047904"/>
    </source>
</evidence>
<comment type="similarity">
    <text evidence="2">Belongs to the class-II aminoacyl-tRNA synthetase family. Type 2 subfamily.</text>
</comment>
<reference evidence="15" key="1">
    <citation type="submission" date="2020-05" db="EMBL/GenBank/DDBJ databases">
        <title>Phylogenomic resolution of chytrid fungi.</title>
        <authorList>
            <person name="Stajich J.E."/>
            <person name="Amses K."/>
            <person name="Simmons R."/>
            <person name="Seto K."/>
            <person name="Myers J."/>
            <person name="Bonds A."/>
            <person name="Quandt C.A."/>
            <person name="Barry K."/>
            <person name="Liu P."/>
            <person name="Grigoriev I."/>
            <person name="Longcore J.E."/>
            <person name="James T.Y."/>
        </authorList>
    </citation>
    <scope>NUCLEOTIDE SEQUENCE</scope>
    <source>
        <strain evidence="15">JEL0476</strain>
    </source>
</reference>
<accession>A0AAD5XXC5</accession>
<dbReference type="GO" id="GO:0017101">
    <property type="term" value="C:aminoacyl-tRNA synthetase multienzyme complex"/>
    <property type="evidence" value="ECO:0007669"/>
    <property type="project" value="TreeGrafter"/>
</dbReference>
<dbReference type="InterPro" id="IPR006195">
    <property type="entry name" value="aa-tRNA-synth_II"/>
</dbReference>
<sequence length="606" mass="69564">MKGNSIRSRLFPVVRHHSSYCASTKLNCNNCYLMADLGLQHWSSKIKKTSPHFHFYTNLRFFSLFSKKKKYFSTTTKLSMTEQKEETILGEDGKPLTKSALKKLQKEKEKAAKKKEVADRLAAEKAAREAQNEADCSKDRYGVLPLNQSQERTFVPRAQISELNSSMENQVILMRARIQTSRLTGTKRVFLTLRQRTHTVQAILSVEEGIISKQMLKFVAGISSESLVLLEAKVLKPEELVKSCTLQNVELHITKLHVISASERLPFTMEDASRSEVELENDATLASVKLDTRLNNRVVDLRTSTNQAIFTLQGAICKLFREYLDGKSFTEIHSPKLLGAASEGGANVFKVTYFKTNAFLAQSPQLFKQMTICSDFERVYEIAPVFRAEDSNTHRHLTEFMGLDMEMAIEEHYHEVLDLFDELFVYLFKELKKRYSHELSVVSQQFPFEEFEFLPKSLRLNWKEGIQMLRDAGVEIGDFEDMNTEKERTLGRLVKEKYKTDFYMLDKFPTAIRPFYTMPDAKNPEYSNSFDFFIRGEEVLSGAQRVHDAELLLKRSKEHQIEPHTIQGYLDAFKYGAPPHAGGGIGLERVLMLYLNLGNIRRTVSL</sequence>
<dbReference type="SUPFAM" id="SSF50249">
    <property type="entry name" value="Nucleic acid-binding proteins"/>
    <property type="match status" value="1"/>
</dbReference>
<dbReference type="Gene3D" id="3.30.930.10">
    <property type="entry name" value="Bira Bifunctional Protein, Domain 2"/>
    <property type="match status" value="1"/>
</dbReference>
<evidence type="ECO:0000256" key="10">
    <source>
        <dbReference type="ARBA" id="ARBA00023146"/>
    </source>
</evidence>
<dbReference type="GO" id="GO:0005829">
    <property type="term" value="C:cytosol"/>
    <property type="evidence" value="ECO:0007669"/>
    <property type="project" value="TreeGrafter"/>
</dbReference>
<dbReference type="EMBL" id="JADGJW010000470">
    <property type="protein sequence ID" value="KAJ3216597.1"/>
    <property type="molecule type" value="Genomic_DNA"/>
</dbReference>
<evidence type="ECO:0000256" key="7">
    <source>
        <dbReference type="ARBA" id="ARBA00022741"/>
    </source>
</evidence>
<evidence type="ECO:0000256" key="1">
    <source>
        <dbReference type="ARBA" id="ARBA00004496"/>
    </source>
</evidence>
<keyword evidence="6 15" id="KW-0436">Ligase</keyword>
<organism evidence="15 16">
    <name type="scientific">Clydaea vesicula</name>
    <dbReference type="NCBI Taxonomy" id="447962"/>
    <lineage>
        <taxon>Eukaryota</taxon>
        <taxon>Fungi</taxon>
        <taxon>Fungi incertae sedis</taxon>
        <taxon>Chytridiomycota</taxon>
        <taxon>Chytridiomycota incertae sedis</taxon>
        <taxon>Chytridiomycetes</taxon>
        <taxon>Lobulomycetales</taxon>
        <taxon>Lobulomycetaceae</taxon>
        <taxon>Clydaea</taxon>
    </lineage>
</organism>
<dbReference type="InterPro" id="IPR004523">
    <property type="entry name" value="Asp-tRNA_synthase_2"/>
</dbReference>
<evidence type="ECO:0000256" key="3">
    <source>
        <dbReference type="ARBA" id="ARBA00012841"/>
    </source>
</evidence>
<dbReference type="GO" id="GO:0005524">
    <property type="term" value="F:ATP binding"/>
    <property type="evidence" value="ECO:0007669"/>
    <property type="project" value="UniProtKB-KW"/>
</dbReference>
<dbReference type="SUPFAM" id="SSF55681">
    <property type="entry name" value="Class II aaRS and biotin synthetases"/>
    <property type="match status" value="1"/>
</dbReference>
<evidence type="ECO:0000256" key="5">
    <source>
        <dbReference type="ARBA" id="ARBA00022490"/>
    </source>
</evidence>
<dbReference type="PROSITE" id="PS50862">
    <property type="entry name" value="AA_TRNA_LIGASE_II"/>
    <property type="match status" value="1"/>
</dbReference>
<keyword evidence="5" id="KW-0963">Cytoplasm</keyword>
<dbReference type="GO" id="GO:0004815">
    <property type="term" value="F:aspartate-tRNA ligase activity"/>
    <property type="evidence" value="ECO:0007669"/>
    <property type="project" value="UniProtKB-EC"/>
</dbReference>
<dbReference type="InterPro" id="IPR012340">
    <property type="entry name" value="NA-bd_OB-fold"/>
</dbReference>
<proteinExistence type="inferred from homology"/>
<dbReference type="InterPro" id="IPR004364">
    <property type="entry name" value="Aa-tRNA-synt_II"/>
</dbReference>
<dbReference type="Pfam" id="PF00152">
    <property type="entry name" value="tRNA-synt_2"/>
    <property type="match status" value="1"/>
</dbReference>
<evidence type="ECO:0000256" key="8">
    <source>
        <dbReference type="ARBA" id="ARBA00022840"/>
    </source>
</evidence>
<dbReference type="PRINTS" id="PR01042">
    <property type="entry name" value="TRNASYNTHASP"/>
</dbReference>
<dbReference type="PANTHER" id="PTHR43450">
    <property type="entry name" value="ASPARTYL-TRNA SYNTHETASE"/>
    <property type="match status" value="1"/>
</dbReference>
<comment type="catalytic activity">
    <reaction evidence="12">
        <text>tRNA(Asp) + L-aspartate + ATP = L-aspartyl-tRNA(Asp) + AMP + diphosphate</text>
        <dbReference type="Rhea" id="RHEA:19649"/>
        <dbReference type="Rhea" id="RHEA-COMP:9660"/>
        <dbReference type="Rhea" id="RHEA-COMP:9678"/>
        <dbReference type="ChEBI" id="CHEBI:29991"/>
        <dbReference type="ChEBI" id="CHEBI:30616"/>
        <dbReference type="ChEBI" id="CHEBI:33019"/>
        <dbReference type="ChEBI" id="CHEBI:78442"/>
        <dbReference type="ChEBI" id="CHEBI:78516"/>
        <dbReference type="ChEBI" id="CHEBI:456215"/>
        <dbReference type="EC" id="6.1.1.12"/>
    </reaction>
</comment>
<name>A0AAD5XXC5_9FUNG</name>
<dbReference type="FunFam" id="3.30.930.10:FF:000013">
    <property type="entry name" value="Aspartate--tRNA ligase, cytoplasmic"/>
    <property type="match status" value="1"/>
</dbReference>
<feature type="domain" description="Aminoacyl-transfer RNA synthetases class-II family profile" evidence="14">
    <location>
        <begin position="312"/>
        <end position="606"/>
    </location>
</feature>
<evidence type="ECO:0000256" key="11">
    <source>
        <dbReference type="ARBA" id="ARBA00033155"/>
    </source>
</evidence>
<evidence type="ECO:0000256" key="13">
    <source>
        <dbReference type="SAM" id="Coils"/>
    </source>
</evidence>
<dbReference type="NCBIfam" id="TIGR00458">
    <property type="entry name" value="aspS_nondisc"/>
    <property type="match status" value="1"/>
</dbReference>
<dbReference type="NCBIfam" id="NF003483">
    <property type="entry name" value="PRK05159.1"/>
    <property type="match status" value="1"/>
</dbReference>
<dbReference type="InterPro" id="IPR002312">
    <property type="entry name" value="Asp/Asn-tRNA-synth_IIb"/>
</dbReference>
<dbReference type="Gene3D" id="2.40.50.140">
    <property type="entry name" value="Nucleic acid-binding proteins"/>
    <property type="match status" value="1"/>
</dbReference>
<dbReference type="InterPro" id="IPR045864">
    <property type="entry name" value="aa-tRNA-synth_II/BPL/LPL"/>
</dbReference>
<dbReference type="Proteomes" id="UP001211065">
    <property type="component" value="Unassembled WGS sequence"/>
</dbReference>
<dbReference type="CDD" id="cd00776">
    <property type="entry name" value="AsxRS_core"/>
    <property type="match status" value="1"/>
</dbReference>
<keyword evidence="9" id="KW-0648">Protein biosynthesis</keyword>
<evidence type="ECO:0000256" key="4">
    <source>
        <dbReference type="ARBA" id="ARBA00018853"/>
    </source>
</evidence>
<keyword evidence="13" id="KW-0175">Coiled coil</keyword>